<evidence type="ECO:0000313" key="3">
    <source>
        <dbReference type="EMBL" id="CAF9915300.1"/>
    </source>
</evidence>
<proteinExistence type="predicted"/>
<feature type="compositionally biased region" description="Basic and acidic residues" evidence="2">
    <location>
        <begin position="377"/>
        <end position="405"/>
    </location>
</feature>
<name>A0A8H3F151_9LECA</name>
<keyword evidence="1" id="KW-0175">Coiled coil</keyword>
<dbReference type="PANTHER" id="PTHR33488:SF2">
    <property type="entry name" value="EARLY ENDOSOME ANTIGEN 1-LIKE"/>
    <property type="match status" value="1"/>
</dbReference>
<dbReference type="PANTHER" id="PTHR33488">
    <property type="entry name" value="ZGC:162509"/>
    <property type="match status" value="1"/>
</dbReference>
<feature type="coiled-coil region" evidence="1">
    <location>
        <begin position="276"/>
        <end position="324"/>
    </location>
</feature>
<evidence type="ECO:0000256" key="2">
    <source>
        <dbReference type="SAM" id="MobiDB-lite"/>
    </source>
</evidence>
<feature type="region of interest" description="Disordered" evidence="2">
    <location>
        <begin position="113"/>
        <end position="157"/>
    </location>
</feature>
<protein>
    <submittedName>
        <fullName evidence="3">Uncharacterized protein</fullName>
    </submittedName>
</protein>
<dbReference type="AlphaFoldDB" id="A0A8H3F151"/>
<organism evidence="3 4">
    <name type="scientific">Gomphillus americanus</name>
    <dbReference type="NCBI Taxonomy" id="1940652"/>
    <lineage>
        <taxon>Eukaryota</taxon>
        <taxon>Fungi</taxon>
        <taxon>Dikarya</taxon>
        <taxon>Ascomycota</taxon>
        <taxon>Pezizomycotina</taxon>
        <taxon>Lecanoromycetes</taxon>
        <taxon>OSLEUM clade</taxon>
        <taxon>Ostropomycetidae</taxon>
        <taxon>Ostropales</taxon>
        <taxon>Graphidaceae</taxon>
        <taxon>Gomphilloideae</taxon>
        <taxon>Gomphillus</taxon>
    </lineage>
</organism>
<gene>
    <name evidence="3" type="ORF">GOMPHAMPRED_000683</name>
</gene>
<comment type="caution">
    <text evidence="3">The sequence shown here is derived from an EMBL/GenBank/DDBJ whole genome shotgun (WGS) entry which is preliminary data.</text>
</comment>
<dbReference type="EMBL" id="CAJPDQ010000010">
    <property type="protein sequence ID" value="CAF9915300.1"/>
    <property type="molecule type" value="Genomic_DNA"/>
</dbReference>
<feature type="compositionally biased region" description="Basic and acidic residues" evidence="2">
    <location>
        <begin position="1"/>
        <end position="17"/>
    </location>
</feature>
<keyword evidence="4" id="KW-1185">Reference proteome</keyword>
<dbReference type="OrthoDB" id="5406275at2759"/>
<evidence type="ECO:0000256" key="1">
    <source>
        <dbReference type="SAM" id="Coils"/>
    </source>
</evidence>
<reference evidence="3" key="1">
    <citation type="submission" date="2021-03" db="EMBL/GenBank/DDBJ databases">
        <authorList>
            <person name="Tagirdzhanova G."/>
        </authorList>
    </citation>
    <scope>NUCLEOTIDE SEQUENCE</scope>
</reference>
<accession>A0A8H3F151</accession>
<sequence>MAKDTEYRSNNGDREDNLPSYSTEDDGHGERPHKKRTSKEKYALALQKACNTAVDRVKSNNMIENSPWATSLVAAPNAIATMAILFKVADREEASDLEVDSLDIIDIGSVQGGSHQEAANAQSTTDTAEDRPSSTEGVPGAFSQDDEAPASDGLDAKELDIKVPNISPPVGRVVGRLPDIGRIAFQDAQHGMNQIQSIARSLIAQSGGIATIIDYLEEPEEARYNLKPELQAVRKSAQKCLQTAEFITSKFHYWYLVIMHLNYCSLTKSGQITVQKKQTKSKQDQAEKDKLKYEADRAKLREQIDVLQKRVSLAEADVDRAQFELDHINNLPQIVEPSALEEMERAQYMYPDESYSVKARGWITSTKDYWLGQSKKHYNEDSQGKQEAESRTEERRRKAVQEARDRRAHLRQMAIDRLNEARNREKKAKDDLTGVWKELANSKAELAKADSALAQTDIDLKQLSASTLELTTIMSILHNSMQALSRLQNQVEPLVDFFRDICTDINTNVDEDLEGFLRPIINGIEEGDTPDEVKAIHIGRVAKNRIMSGAMQMQGRFSAIADISQAYVQISAEILRPAIRDMEELSKLQEPEWELAVGRFNLELVNKTARIQEIARDTIEKADANIHKSIQYVQRRAIEAAEDAAEDE</sequence>
<feature type="region of interest" description="Disordered" evidence="2">
    <location>
        <begin position="1"/>
        <end position="41"/>
    </location>
</feature>
<feature type="compositionally biased region" description="Polar residues" evidence="2">
    <location>
        <begin position="113"/>
        <end position="126"/>
    </location>
</feature>
<evidence type="ECO:0000313" key="4">
    <source>
        <dbReference type="Proteomes" id="UP000664169"/>
    </source>
</evidence>
<dbReference type="Proteomes" id="UP000664169">
    <property type="component" value="Unassembled WGS sequence"/>
</dbReference>
<feature type="region of interest" description="Disordered" evidence="2">
    <location>
        <begin position="377"/>
        <end position="406"/>
    </location>
</feature>